<feature type="chain" id="PRO_5046828086" evidence="8">
    <location>
        <begin position="21"/>
        <end position="374"/>
    </location>
</feature>
<dbReference type="Pfam" id="PF05504">
    <property type="entry name" value="Spore_GerAC"/>
    <property type="match status" value="1"/>
</dbReference>
<dbReference type="PANTHER" id="PTHR35789:SF1">
    <property type="entry name" value="SPORE GERMINATION PROTEIN B3"/>
    <property type="match status" value="1"/>
</dbReference>
<name>A0ABU9VDU7_9BACI</name>
<sequence>MKSKLVICFNIICCSTFLFGCWDQTLLKDVTLIKAQAFDVGTDKNLIKTTISIIETDSNVKIPSGNVILSAEGASTRDTRTNLDEEVSSELFATKNQITLISSDLAKQGLYALLDANFRSPLSALSAKLVITDGKAGTILHTKPENTPLISDYLSDLIDSEEQMGVVPVVDLQRALTILYDDGKDLILPRLTILDGLVGAQIAGTALFNNNHMSGTLNTDQTSLLLLLGDNKKSAHRLTRKVHSFSSSSLYDYITADVMKAERSLKVARNDNNMFEVQIELTLKLNVIEYPANHLYKKQVIASLNEKLSKQLTEEANQILEILKESKCDYLGIGRQVQARYNSSWKSMNWKEVYPAIQMQANVKTEIETHGIIN</sequence>
<proteinExistence type="inferred from homology"/>
<keyword evidence="7" id="KW-0449">Lipoprotein</keyword>
<evidence type="ECO:0000256" key="3">
    <source>
        <dbReference type="ARBA" id="ARBA00022544"/>
    </source>
</evidence>
<evidence type="ECO:0000256" key="7">
    <source>
        <dbReference type="ARBA" id="ARBA00023288"/>
    </source>
</evidence>
<dbReference type="EMBL" id="JBCITK010000001">
    <property type="protein sequence ID" value="MEN0642072.1"/>
    <property type="molecule type" value="Genomic_DNA"/>
</dbReference>
<dbReference type="PROSITE" id="PS51257">
    <property type="entry name" value="PROKAR_LIPOPROTEIN"/>
    <property type="match status" value="1"/>
</dbReference>
<evidence type="ECO:0000256" key="6">
    <source>
        <dbReference type="ARBA" id="ARBA00023139"/>
    </source>
</evidence>
<comment type="subcellular location">
    <subcellularLocation>
        <location evidence="1">Membrane</location>
        <topology evidence="1">Lipid-anchor</topology>
    </subcellularLocation>
</comment>
<accession>A0ABU9VDU7</accession>
<dbReference type="InterPro" id="IPR046953">
    <property type="entry name" value="Spore_GerAC-like_C"/>
</dbReference>
<dbReference type="PANTHER" id="PTHR35789">
    <property type="entry name" value="SPORE GERMINATION PROTEIN B3"/>
    <property type="match status" value="1"/>
</dbReference>
<feature type="domain" description="Spore germination GerAC-like C-terminal" evidence="9">
    <location>
        <begin position="204"/>
        <end position="371"/>
    </location>
</feature>
<keyword evidence="6" id="KW-0564">Palmitate</keyword>
<comment type="similarity">
    <text evidence="2">Belongs to the GerABKC lipoprotein family.</text>
</comment>
<dbReference type="Proteomes" id="UP001418796">
    <property type="component" value="Unassembled WGS sequence"/>
</dbReference>
<evidence type="ECO:0000313" key="12">
    <source>
        <dbReference type="Proteomes" id="UP001418796"/>
    </source>
</evidence>
<evidence type="ECO:0000256" key="4">
    <source>
        <dbReference type="ARBA" id="ARBA00022729"/>
    </source>
</evidence>
<evidence type="ECO:0000256" key="5">
    <source>
        <dbReference type="ARBA" id="ARBA00023136"/>
    </source>
</evidence>
<dbReference type="NCBIfam" id="TIGR02887">
    <property type="entry name" value="spore_ger_x_C"/>
    <property type="match status" value="1"/>
</dbReference>
<evidence type="ECO:0000256" key="8">
    <source>
        <dbReference type="SAM" id="SignalP"/>
    </source>
</evidence>
<keyword evidence="3" id="KW-0309">Germination</keyword>
<keyword evidence="4 8" id="KW-0732">Signal</keyword>
<evidence type="ECO:0000256" key="2">
    <source>
        <dbReference type="ARBA" id="ARBA00007886"/>
    </source>
</evidence>
<dbReference type="InterPro" id="IPR038501">
    <property type="entry name" value="Spore_GerAC_C_sf"/>
</dbReference>
<reference evidence="11 12" key="1">
    <citation type="submission" date="2024-03" db="EMBL/GenBank/DDBJ databases">
        <title>Bacilli Hybrid Assemblies.</title>
        <authorList>
            <person name="Kovac J."/>
        </authorList>
    </citation>
    <scope>NUCLEOTIDE SEQUENCE [LARGE SCALE GENOMIC DNA]</scope>
    <source>
        <strain evidence="11 12">FSL R7-0666</strain>
    </source>
</reference>
<keyword evidence="12" id="KW-1185">Reference proteome</keyword>
<feature type="domain" description="Spore germination protein N-terminal" evidence="10">
    <location>
        <begin position="23"/>
        <end position="193"/>
    </location>
</feature>
<dbReference type="InterPro" id="IPR008844">
    <property type="entry name" value="Spore_GerAC-like"/>
</dbReference>
<protein>
    <submittedName>
        <fullName evidence="11">Ger(X)C family spore germination protein</fullName>
    </submittedName>
</protein>
<organism evidence="11 12">
    <name type="scientific">Alkalicoccobacillus gibsonii</name>
    <dbReference type="NCBI Taxonomy" id="79881"/>
    <lineage>
        <taxon>Bacteria</taxon>
        <taxon>Bacillati</taxon>
        <taxon>Bacillota</taxon>
        <taxon>Bacilli</taxon>
        <taxon>Bacillales</taxon>
        <taxon>Bacillaceae</taxon>
        <taxon>Alkalicoccobacillus</taxon>
    </lineage>
</organism>
<evidence type="ECO:0000259" key="10">
    <source>
        <dbReference type="Pfam" id="PF25198"/>
    </source>
</evidence>
<evidence type="ECO:0000313" key="11">
    <source>
        <dbReference type="EMBL" id="MEN0642072.1"/>
    </source>
</evidence>
<evidence type="ECO:0000259" key="9">
    <source>
        <dbReference type="Pfam" id="PF05504"/>
    </source>
</evidence>
<dbReference type="InterPro" id="IPR057336">
    <property type="entry name" value="GerAC_N"/>
</dbReference>
<dbReference type="Pfam" id="PF25198">
    <property type="entry name" value="Spore_GerAC_N"/>
    <property type="match status" value="1"/>
</dbReference>
<gene>
    <name evidence="11" type="ORF">MKY91_02700</name>
</gene>
<evidence type="ECO:0000256" key="1">
    <source>
        <dbReference type="ARBA" id="ARBA00004635"/>
    </source>
</evidence>
<keyword evidence="5" id="KW-0472">Membrane</keyword>
<dbReference type="RefSeq" id="WP_343129230.1">
    <property type="nucleotide sequence ID" value="NZ_JBCITK010000001.1"/>
</dbReference>
<feature type="signal peptide" evidence="8">
    <location>
        <begin position="1"/>
        <end position="20"/>
    </location>
</feature>
<dbReference type="Gene3D" id="3.30.300.210">
    <property type="entry name" value="Nutrient germinant receptor protein C, domain 3"/>
    <property type="match status" value="1"/>
</dbReference>
<comment type="caution">
    <text evidence="11">The sequence shown here is derived from an EMBL/GenBank/DDBJ whole genome shotgun (WGS) entry which is preliminary data.</text>
</comment>